<comment type="subcellular location">
    <subcellularLocation>
        <location evidence="1">Membrane</location>
        <topology evidence="1">Multi-pass membrane protein</topology>
    </subcellularLocation>
</comment>
<dbReference type="EC" id="2.3.1.225" evidence="7"/>
<accession>A0A1R4AAR9</accession>
<keyword evidence="6 7" id="KW-0012">Acyltransferase</keyword>
<evidence type="ECO:0000256" key="5">
    <source>
        <dbReference type="ARBA" id="ARBA00023136"/>
    </source>
</evidence>
<dbReference type="InterPro" id="IPR001594">
    <property type="entry name" value="Palmitoyltrfase_DHHC"/>
</dbReference>
<feature type="transmembrane region" description="Helical" evidence="7">
    <location>
        <begin position="57"/>
        <end position="83"/>
    </location>
</feature>
<protein>
    <recommendedName>
        <fullName evidence="7">Palmitoyltransferase</fullName>
        <ecNumber evidence="7">2.3.1.225</ecNumber>
    </recommendedName>
</protein>
<evidence type="ECO:0000256" key="2">
    <source>
        <dbReference type="ARBA" id="ARBA00022679"/>
    </source>
</evidence>
<sequence length="371" mass="43450">MKNSPTMEYSQNSFFSDVGSTVYSSNNSVHNFADNTGGEYLGYKNRVSIKKSKLSKYFTFLPVVSLISIVIFFYTTTLSYHLIPLISQSSEVYENQFVYEFSTYHFFFTLFIINYLLCLFVKPGTIPDDQKWNVDQSSPDLKLLEKKKTGAPRQCRWCNKFKPDRTHHCDRCGTCVLKMDHHCPWTSQCVGWNNYKYFFLTIFYATLTLLYTVYILTPTSVNSLHDKTPFQIVSIIFIVNIFSLIISLVLLFFFNFHLWLILRNKTTVEYLEGFKPIRPDWDIGIYRNFCSVLGSNPFLWFLPVPNKNTFSDGLTFSKNFEHYNQSNTIFDDMNFNDNITEIMNSNETIGDINSEFIRTSRENELFKPIID</sequence>
<dbReference type="PANTHER" id="PTHR12246">
    <property type="entry name" value="PALMITOYLTRANSFERASE ZDHHC16"/>
    <property type="match status" value="1"/>
</dbReference>
<proteinExistence type="inferred from homology"/>
<evidence type="ECO:0000256" key="4">
    <source>
        <dbReference type="ARBA" id="ARBA00022989"/>
    </source>
</evidence>
<evidence type="ECO:0000256" key="7">
    <source>
        <dbReference type="RuleBase" id="RU079119"/>
    </source>
</evidence>
<dbReference type="VEuPathDB" id="PiroplasmaDB:BMR1_02g03290"/>
<reference evidence="9 10" key="2">
    <citation type="journal article" date="2013" name="PLoS ONE">
        <title>Whole genome mapping and re-organization of the nuclear and mitochondrial genomes of Babesia microti isolates.</title>
        <authorList>
            <person name="Cornillot E."/>
            <person name="Dassouli A."/>
            <person name="Garg A."/>
            <person name="Pachikara N."/>
            <person name="Randazzo S."/>
            <person name="Depoix D."/>
            <person name="Carcy B."/>
            <person name="Delbecq S."/>
            <person name="Frutos R."/>
            <person name="Silva J.C."/>
            <person name="Sutton R."/>
            <person name="Krause P.J."/>
            <person name="Mamoun C.B."/>
        </authorList>
    </citation>
    <scope>NUCLEOTIDE SEQUENCE [LARGE SCALE GENOMIC DNA]</scope>
    <source>
        <strain evidence="9 10">RI</strain>
    </source>
</reference>
<evidence type="ECO:0000313" key="9">
    <source>
        <dbReference type="EMBL" id="SJK86099.1"/>
    </source>
</evidence>
<reference evidence="9 10" key="3">
    <citation type="journal article" date="2016" name="Sci. Rep.">
        <title>Genome-wide diversity and gene expression profiling of Babesia microti isolates identify polymorphic genes that mediate host-pathogen interactions.</title>
        <authorList>
            <person name="Silva J.C."/>
            <person name="Cornillot E."/>
            <person name="McCracken C."/>
            <person name="Usmani-Brown S."/>
            <person name="Dwivedi A."/>
            <person name="Ifeonu O.O."/>
            <person name="Crabtree J."/>
            <person name="Gotia H.T."/>
            <person name="Virji A.Z."/>
            <person name="Reynes C."/>
            <person name="Colinge J."/>
            <person name="Kumar V."/>
            <person name="Lawres L."/>
            <person name="Pazzi J.E."/>
            <person name="Pablo J.V."/>
            <person name="Hung C."/>
            <person name="Brancato J."/>
            <person name="Kumari P."/>
            <person name="Orvis J."/>
            <person name="Tretina K."/>
            <person name="Chibucos M."/>
            <person name="Ott S."/>
            <person name="Sadzewicz L."/>
            <person name="Sengamalay N."/>
            <person name="Shetty A.C."/>
            <person name="Su Q."/>
            <person name="Tallon L."/>
            <person name="Fraser C.M."/>
            <person name="Frutos R."/>
            <person name="Molina D.M."/>
            <person name="Krause P.J."/>
            <person name="Ben Mamoun C."/>
        </authorList>
    </citation>
    <scope>NUCLEOTIDE SEQUENCE [LARGE SCALE GENOMIC DNA]</scope>
    <source>
        <strain evidence="9 10">RI</strain>
    </source>
</reference>
<keyword evidence="5 7" id="KW-0472">Membrane</keyword>
<dbReference type="KEGG" id="bmic:BMR1_02g03290"/>
<organism evidence="9 10">
    <name type="scientific">Babesia microti (strain RI)</name>
    <dbReference type="NCBI Taxonomy" id="1133968"/>
    <lineage>
        <taxon>Eukaryota</taxon>
        <taxon>Sar</taxon>
        <taxon>Alveolata</taxon>
        <taxon>Apicomplexa</taxon>
        <taxon>Aconoidasida</taxon>
        <taxon>Piroplasmida</taxon>
        <taxon>Babesiidae</taxon>
        <taxon>Babesia</taxon>
    </lineage>
</organism>
<comment type="catalytic activity">
    <reaction evidence="7">
        <text>L-cysteinyl-[protein] + hexadecanoyl-CoA = S-hexadecanoyl-L-cysteinyl-[protein] + CoA</text>
        <dbReference type="Rhea" id="RHEA:36683"/>
        <dbReference type="Rhea" id="RHEA-COMP:10131"/>
        <dbReference type="Rhea" id="RHEA-COMP:11032"/>
        <dbReference type="ChEBI" id="CHEBI:29950"/>
        <dbReference type="ChEBI" id="CHEBI:57287"/>
        <dbReference type="ChEBI" id="CHEBI:57379"/>
        <dbReference type="ChEBI" id="CHEBI:74151"/>
        <dbReference type="EC" id="2.3.1.225"/>
    </reaction>
</comment>
<dbReference type="GeneID" id="24424441"/>
<keyword evidence="4 7" id="KW-1133">Transmembrane helix</keyword>
<reference evidence="9 10" key="1">
    <citation type="journal article" date="2012" name="Nucleic Acids Res.">
        <title>Sequencing of the smallest Apicomplexan genome from the human pathogen Babesia microti.</title>
        <authorList>
            <person name="Cornillot E."/>
            <person name="Hadj-Kaddour K."/>
            <person name="Dassouli A."/>
            <person name="Noel B."/>
            <person name="Ranwez V."/>
            <person name="Vacherie B."/>
            <person name="Augagneur Y."/>
            <person name="Bres V."/>
            <person name="Duclos A."/>
            <person name="Randazzo S."/>
            <person name="Carcy B."/>
            <person name="Debierre-Grockiego F."/>
            <person name="Delbecq S."/>
            <person name="Moubri-Menage K."/>
            <person name="Shams-Eldin H."/>
            <person name="Usmani-Brown S."/>
            <person name="Bringaud F."/>
            <person name="Wincker P."/>
            <person name="Vivares C.P."/>
            <person name="Schwarz R.T."/>
            <person name="Schetters T.P."/>
            <person name="Krause P.J."/>
            <person name="Gorenflot A."/>
            <person name="Berry V."/>
            <person name="Barbe V."/>
            <person name="Ben Mamoun C."/>
        </authorList>
    </citation>
    <scope>NUCLEOTIDE SEQUENCE [LARGE SCALE GENOMIC DNA]</scope>
    <source>
        <strain evidence="9 10">RI</strain>
    </source>
</reference>
<evidence type="ECO:0000256" key="3">
    <source>
        <dbReference type="ARBA" id="ARBA00022692"/>
    </source>
</evidence>
<feature type="domain" description="Palmitoyltransferase DHHC" evidence="8">
    <location>
        <begin position="151"/>
        <end position="271"/>
    </location>
</feature>
<keyword evidence="2 7" id="KW-0808">Transferase</keyword>
<keyword evidence="10" id="KW-1185">Reference proteome</keyword>
<dbReference type="Proteomes" id="UP000002899">
    <property type="component" value="Chromosome II"/>
</dbReference>
<comment type="similarity">
    <text evidence="7">Belongs to the DHHC palmitoyltransferase family.</text>
</comment>
<dbReference type="Pfam" id="PF01529">
    <property type="entry name" value="DHHC"/>
    <property type="match status" value="1"/>
</dbReference>
<keyword evidence="3 7" id="KW-0812">Transmembrane</keyword>
<dbReference type="EMBL" id="FO082872">
    <property type="protein sequence ID" value="SJK86099.1"/>
    <property type="molecule type" value="Genomic_DNA"/>
</dbReference>
<feature type="transmembrane region" description="Helical" evidence="7">
    <location>
        <begin position="197"/>
        <end position="217"/>
    </location>
</feature>
<gene>
    <name evidence="9" type="ORF">BMR1_02g03290</name>
</gene>
<dbReference type="RefSeq" id="XP_021338295.1">
    <property type="nucleotide sequence ID" value="XM_021481679.1"/>
</dbReference>
<dbReference type="InterPro" id="IPR039859">
    <property type="entry name" value="PFA4/ZDH16/20/ERF2-like"/>
</dbReference>
<evidence type="ECO:0000256" key="6">
    <source>
        <dbReference type="ARBA" id="ARBA00023315"/>
    </source>
</evidence>
<evidence type="ECO:0000313" key="10">
    <source>
        <dbReference type="Proteomes" id="UP000002899"/>
    </source>
</evidence>
<dbReference type="PROSITE" id="PS50216">
    <property type="entry name" value="DHHC"/>
    <property type="match status" value="1"/>
</dbReference>
<dbReference type="AlphaFoldDB" id="A0A1R4AAR9"/>
<comment type="domain">
    <text evidence="7">The DHHC domain is required for palmitoyltransferase activity.</text>
</comment>
<evidence type="ECO:0000256" key="1">
    <source>
        <dbReference type="ARBA" id="ARBA00004141"/>
    </source>
</evidence>
<feature type="transmembrane region" description="Helical" evidence="7">
    <location>
        <begin position="103"/>
        <end position="121"/>
    </location>
</feature>
<dbReference type="OrthoDB" id="9909019at2759"/>
<feature type="transmembrane region" description="Helical" evidence="7">
    <location>
        <begin position="229"/>
        <end position="254"/>
    </location>
</feature>
<dbReference type="GO" id="GO:0019706">
    <property type="term" value="F:protein-cysteine S-palmitoyltransferase activity"/>
    <property type="evidence" value="ECO:0007669"/>
    <property type="project" value="UniProtKB-EC"/>
</dbReference>
<dbReference type="GO" id="GO:0016020">
    <property type="term" value="C:membrane"/>
    <property type="evidence" value="ECO:0007669"/>
    <property type="project" value="UniProtKB-SubCell"/>
</dbReference>
<evidence type="ECO:0000259" key="8">
    <source>
        <dbReference type="Pfam" id="PF01529"/>
    </source>
</evidence>
<name>A0A1R4AAR9_BABMR</name>